<organism evidence="2 3">
    <name type="scientific">Brevibacillus laterosporus LMG 15441</name>
    <dbReference type="NCBI Taxonomy" id="1042163"/>
    <lineage>
        <taxon>Bacteria</taxon>
        <taxon>Bacillati</taxon>
        <taxon>Bacillota</taxon>
        <taxon>Bacilli</taxon>
        <taxon>Bacillales</taxon>
        <taxon>Paenibacillaceae</taxon>
        <taxon>Brevibacillus</taxon>
    </lineage>
</organism>
<keyword evidence="3" id="KW-1185">Reference proteome</keyword>
<dbReference type="Proteomes" id="UP000005850">
    <property type="component" value="Chromosome"/>
</dbReference>
<dbReference type="EMBL" id="CP007806">
    <property type="protein sequence ID" value="AIG28107.1"/>
    <property type="molecule type" value="Genomic_DNA"/>
</dbReference>
<dbReference type="KEGG" id="blr:BRLA_c038070"/>
<dbReference type="HOGENOM" id="CLU_3165379_0_0_9"/>
<reference evidence="2 3" key="1">
    <citation type="journal article" date="2011" name="J. Bacteriol.">
        <title>Genome sequence of Brevibacillus laterosporus LMG 15441, a pathogen of invertebrates.</title>
        <authorList>
            <person name="Djukic M."/>
            <person name="Poehlein A."/>
            <person name="Thurmer A."/>
            <person name="Daniel R."/>
        </authorList>
    </citation>
    <scope>NUCLEOTIDE SEQUENCE [LARGE SCALE GENOMIC DNA]</scope>
    <source>
        <strain evidence="2 3">LMG 15441</strain>
    </source>
</reference>
<dbReference type="RefSeq" id="WP_003340095.1">
    <property type="nucleotide sequence ID" value="NZ_CP007806.1"/>
</dbReference>
<gene>
    <name evidence="2" type="ORF">BRLA_c038070</name>
</gene>
<name>A0A075R621_BRELA</name>
<protein>
    <submittedName>
        <fullName evidence="2">Uncharacterized protein</fullName>
    </submittedName>
</protein>
<dbReference type="AlphaFoldDB" id="A0A075R621"/>
<accession>A0A075R621</accession>
<feature type="region of interest" description="Disordered" evidence="1">
    <location>
        <begin position="1"/>
        <end position="47"/>
    </location>
</feature>
<proteinExistence type="predicted"/>
<feature type="compositionally biased region" description="Basic and acidic residues" evidence="1">
    <location>
        <begin position="7"/>
        <end position="35"/>
    </location>
</feature>
<sequence length="47" mass="5205">MAKQIKGKSDKYHIRHGGDAHHTGQNAKHENESKPVKGFSQAPHGMQ</sequence>
<evidence type="ECO:0000313" key="3">
    <source>
        <dbReference type="Proteomes" id="UP000005850"/>
    </source>
</evidence>
<evidence type="ECO:0000313" key="2">
    <source>
        <dbReference type="EMBL" id="AIG28107.1"/>
    </source>
</evidence>
<evidence type="ECO:0000256" key="1">
    <source>
        <dbReference type="SAM" id="MobiDB-lite"/>
    </source>
</evidence>